<feature type="compositionally biased region" description="Polar residues" evidence="1">
    <location>
        <begin position="315"/>
        <end position="330"/>
    </location>
</feature>
<sequence>MAATSYTTLPSNTYAGLGSQGDLFHAANYGTYDTGVGSLISPSNQYLTTNYDTHLTDNQRRQPYSNDYLQSNYSNNDYSTQQPQYYSNDRYAQQSTYNQDTLLNDYSNSQKQTYNDRSTIPNNIDENYPTNDTIPSTHKTTIDDHHVESNNRYQPSHPGTTQYQPPASSDNQRHQSQISSQSNLVQSDPQIISQNSSKKLPQTTNHRSPSNGADGNPPSEMTTKINNPKTEMKTTKSTQMRAAAIKKKEENRDQKQKNSNISLSKKKATPPISTKTQQHIVNDVEQNDKEKSKRNKKQSHSVPKQRTNHHETYQTDDNNTSGDENNNTRQSRSKTKKHTALSDSHQGKHPSLPPIRRGRGPPFYDSVYDHPHPNGYPLRGRHPYYDDYLPYGPYPHPGRYDYRYRHLYEDGFDTPPYLPASHYPYDGFFDYEKRKPKSKSKTYKDKKEMNTDHDDREGITDYETEHEDDIKNEKTKKIKNKKTKSKDDDNKNEKPKQQKQQKQQQPQQQQQQQQRSSPNYPDPSYDDEHDMLELWRQERNDYLKKKYKPTVHDILYSQQWMKTDSYLENQRRRALRDIQGYYFPYKKYTLKDYKDLQKHDAQNNPYASINEPTPDRKERARKRQEYSSHIERQTGDISGRQNKSPQDTQSRKPWHSSHSEPNDPEKVSKRERALEYAKVQVVKTRSQRAANDKSSSLDPTEKYVNGLFPHNDDDDDEGSVLCKINKNKNLHECFTVLKCGEISTNLSIVFQGFPGLHGSQGVTGLPGPIGPQGLTGPPGKNKICCLTDKNYLS</sequence>
<feature type="region of interest" description="Disordered" evidence="1">
    <location>
        <begin position="429"/>
        <end position="527"/>
    </location>
</feature>
<feature type="compositionally biased region" description="Basic and acidic residues" evidence="1">
    <location>
        <begin position="613"/>
        <end position="634"/>
    </location>
</feature>
<protein>
    <submittedName>
        <fullName evidence="2">Uncharacterized protein</fullName>
    </submittedName>
</protein>
<proteinExistence type="predicted"/>
<organism evidence="2 3">
    <name type="scientific">Rotaria sordida</name>
    <dbReference type="NCBI Taxonomy" id="392033"/>
    <lineage>
        <taxon>Eukaryota</taxon>
        <taxon>Metazoa</taxon>
        <taxon>Spiralia</taxon>
        <taxon>Gnathifera</taxon>
        <taxon>Rotifera</taxon>
        <taxon>Eurotatoria</taxon>
        <taxon>Bdelloidea</taxon>
        <taxon>Philodinida</taxon>
        <taxon>Philodinidae</taxon>
        <taxon>Rotaria</taxon>
    </lineage>
</organism>
<evidence type="ECO:0000313" key="3">
    <source>
        <dbReference type="Proteomes" id="UP000663823"/>
    </source>
</evidence>
<feature type="compositionally biased region" description="Polar residues" evidence="1">
    <location>
        <begin position="111"/>
        <end position="139"/>
    </location>
</feature>
<dbReference type="EMBL" id="CAJOAX010009395">
    <property type="protein sequence ID" value="CAF4055411.1"/>
    <property type="molecule type" value="Genomic_DNA"/>
</dbReference>
<feature type="compositionally biased region" description="Basic and acidic residues" evidence="1">
    <location>
        <begin position="246"/>
        <end position="256"/>
    </location>
</feature>
<dbReference type="AlphaFoldDB" id="A0A819S8L0"/>
<feature type="compositionally biased region" description="Polar residues" evidence="1">
    <location>
        <begin position="683"/>
        <end position="698"/>
    </location>
</feature>
<feature type="compositionally biased region" description="Polar residues" evidence="1">
    <location>
        <begin position="150"/>
        <end position="240"/>
    </location>
</feature>
<feature type="region of interest" description="Disordered" evidence="1">
    <location>
        <begin position="111"/>
        <end position="364"/>
    </location>
</feature>
<accession>A0A819S8L0</accession>
<feature type="compositionally biased region" description="Polar residues" evidence="1">
    <location>
        <begin position="635"/>
        <end position="648"/>
    </location>
</feature>
<gene>
    <name evidence="2" type="ORF">OTI717_LOCUS31866</name>
</gene>
<reference evidence="2" key="1">
    <citation type="submission" date="2021-02" db="EMBL/GenBank/DDBJ databases">
        <authorList>
            <person name="Nowell W R."/>
        </authorList>
    </citation>
    <scope>NUCLEOTIDE SEQUENCE</scope>
</reference>
<dbReference type="Proteomes" id="UP000663823">
    <property type="component" value="Unassembled WGS sequence"/>
</dbReference>
<feature type="compositionally biased region" description="Basic and acidic residues" evidence="1">
    <location>
        <begin position="442"/>
        <end position="459"/>
    </location>
</feature>
<feature type="region of interest" description="Disordered" evidence="1">
    <location>
        <begin position="600"/>
        <end position="701"/>
    </location>
</feature>
<comment type="caution">
    <text evidence="2">The sequence shown here is derived from an EMBL/GenBank/DDBJ whole genome shotgun (WGS) entry which is preliminary data.</text>
</comment>
<feature type="compositionally biased region" description="Low complexity" evidence="1">
    <location>
        <begin position="498"/>
        <end position="514"/>
    </location>
</feature>
<evidence type="ECO:0000313" key="2">
    <source>
        <dbReference type="EMBL" id="CAF4055411.1"/>
    </source>
</evidence>
<feature type="compositionally biased region" description="Basic and acidic residues" evidence="1">
    <location>
        <begin position="485"/>
        <end position="496"/>
    </location>
</feature>
<dbReference type="Gene3D" id="1.20.5.320">
    <property type="entry name" value="6-Phosphogluconate Dehydrogenase, domain 3"/>
    <property type="match status" value="1"/>
</dbReference>
<name>A0A819S8L0_9BILA</name>
<feature type="compositionally biased region" description="Polar residues" evidence="1">
    <location>
        <begin position="271"/>
        <end position="280"/>
    </location>
</feature>
<feature type="compositionally biased region" description="Polar residues" evidence="1">
    <location>
        <begin position="602"/>
        <end position="611"/>
    </location>
</feature>
<feature type="compositionally biased region" description="Basic and acidic residues" evidence="1">
    <location>
        <begin position="657"/>
        <end position="675"/>
    </location>
</feature>
<feature type="compositionally biased region" description="Basic and acidic residues" evidence="1">
    <location>
        <begin position="140"/>
        <end position="149"/>
    </location>
</feature>
<evidence type="ECO:0000256" key="1">
    <source>
        <dbReference type="SAM" id="MobiDB-lite"/>
    </source>
</evidence>